<dbReference type="RefSeq" id="WP_055059146.1">
    <property type="nucleotide sequence ID" value="NZ_CZBP01000001.1"/>
</dbReference>
<dbReference type="Proteomes" id="UP000095762">
    <property type="component" value="Unassembled WGS sequence"/>
</dbReference>
<dbReference type="AlphaFoldDB" id="A0A174PJ56"/>
<proteinExistence type="predicted"/>
<organism evidence="1 2">
    <name type="scientific">Blautia obeum</name>
    <dbReference type="NCBI Taxonomy" id="40520"/>
    <lineage>
        <taxon>Bacteria</taxon>
        <taxon>Bacillati</taxon>
        <taxon>Bacillota</taxon>
        <taxon>Clostridia</taxon>
        <taxon>Lachnospirales</taxon>
        <taxon>Lachnospiraceae</taxon>
        <taxon>Blautia</taxon>
    </lineage>
</organism>
<protein>
    <submittedName>
        <fullName evidence="1">Uncharacterized protein</fullName>
    </submittedName>
</protein>
<dbReference type="EMBL" id="CZBP01000001">
    <property type="protein sequence ID" value="CUP59591.1"/>
    <property type="molecule type" value="Genomic_DNA"/>
</dbReference>
<evidence type="ECO:0000313" key="1">
    <source>
        <dbReference type="EMBL" id="CUP59591.1"/>
    </source>
</evidence>
<accession>A0A174PJ56</accession>
<sequence>MKCKVSMRFNKEVDFKKVSIHVGNFAVTADGQKFFFDFKKKNFQYVYDVVYEDDTVFVLYEGEELDLEKYPDSLSLVRKLDKITKLEACDISADDATIYPVGVFGFVIESPYFYSENSTDYIECRSIDPDSPKKGFKIELLSDALMGYNNMLTIKNLINKANAIYQDAKEKEYAVDGDTILAKQITSINNDGYFSSYIFKSIVEKWQEADTLQEKKQVEGMFRLLCGISLSEYLKNCIYETGEDTSYYREKESSVFIDPSVTDEMKNKLQHLEDIANEASDEIWDDDKENGTSGILKLCDQLADKIHAYLASANSSELQNTDISSSKNTKIHYLYRDASNYKKFNNIVVPGLFSEEQIKTIISCLNEGQWFVPHKVGFPEEKFEDETEDDHPWFELNACDFEETLEPPQIEETPDEIVQLFLQAKDNWLDLSQMI</sequence>
<gene>
    <name evidence="1" type="ORF">ERS852569_00108</name>
</gene>
<reference evidence="1 2" key="1">
    <citation type="submission" date="2015-09" db="EMBL/GenBank/DDBJ databases">
        <authorList>
            <consortium name="Pathogen Informatics"/>
        </authorList>
    </citation>
    <scope>NUCLEOTIDE SEQUENCE [LARGE SCALE GENOMIC DNA]</scope>
    <source>
        <strain evidence="1 2">2789STDY5834957</strain>
    </source>
</reference>
<evidence type="ECO:0000313" key="2">
    <source>
        <dbReference type="Proteomes" id="UP000095762"/>
    </source>
</evidence>
<name>A0A174PJ56_9FIRM</name>